<organism evidence="3 4">
    <name type="scientific">Haloarcula vallismortis</name>
    <name type="common">Halobacterium vallismortis</name>
    <dbReference type="NCBI Taxonomy" id="28442"/>
    <lineage>
        <taxon>Archaea</taxon>
        <taxon>Methanobacteriati</taxon>
        <taxon>Methanobacteriota</taxon>
        <taxon>Stenosarchaea group</taxon>
        <taxon>Halobacteria</taxon>
        <taxon>Halobacteriales</taxon>
        <taxon>Haloarculaceae</taxon>
        <taxon>Haloarcula</taxon>
    </lineage>
</organism>
<dbReference type="PANTHER" id="PTHR42930">
    <property type="entry name" value="PHOSPHATE-SPECIFIC TRANSPORT SYSTEM ACCESSORY PROTEIN PHOU"/>
    <property type="match status" value="1"/>
</dbReference>
<dbReference type="Pfam" id="PF04014">
    <property type="entry name" value="MazE_antitoxin"/>
    <property type="match status" value="1"/>
</dbReference>
<dbReference type="Gene3D" id="1.20.58.220">
    <property type="entry name" value="Phosphate transport system protein phou homolog 2, domain 2"/>
    <property type="match status" value="1"/>
</dbReference>
<feature type="domain" description="SpoVT-AbrB" evidence="2">
    <location>
        <begin position="7"/>
        <end position="51"/>
    </location>
</feature>
<dbReference type="Pfam" id="PF01895">
    <property type="entry name" value="PhoU"/>
    <property type="match status" value="1"/>
</dbReference>
<name>A0A1H2T123_HALVA</name>
<dbReference type="SUPFAM" id="SSF109755">
    <property type="entry name" value="PhoU-like"/>
    <property type="match status" value="1"/>
</dbReference>
<dbReference type="InterPro" id="IPR038078">
    <property type="entry name" value="PhoU-like_sf"/>
</dbReference>
<protein>
    <submittedName>
        <fullName evidence="3">Phosphate uptake regulator</fullName>
    </submittedName>
</protein>
<gene>
    <name evidence="3" type="ORF">SAMN05443574_1038</name>
</gene>
<dbReference type="PANTHER" id="PTHR42930:SF6">
    <property type="entry name" value="PHOSPHATE REGULATORY PROTEIN-LIKE PROTEIN"/>
    <property type="match status" value="1"/>
</dbReference>
<sequence length="353" mass="38634">METRKIQTVGGGTYTVSLPKEWAESENCTAGTTVNLHTHIDGLLVIQTPESQTTPRNRFTLEVGNDDPAEIEQLLRAAYAAGVESVVLEVPDGYSDEQHRAIERVTRNLTGVTIAEETDSTVTVQTLLDAGEVSVSQSVRQLQFVALSMHRDAMAALTTETTSDRWADRDDQADRLYAMIDRYFERGLARLDEIDALGLTRPELFTLWGTANELERVADHAERIGTVADRLDGQPDERIITALDDIAQDVHAVVEDAVRMIIGDACVDTARQALATRRDVRERITSLDRQLFESGDADYRLTRALDSLARTAEHGGNIAEFGLRMAVRDGALADVSTGTDDADTAGSAAETES</sequence>
<dbReference type="GO" id="GO:0003677">
    <property type="term" value="F:DNA binding"/>
    <property type="evidence" value="ECO:0007669"/>
    <property type="project" value="InterPro"/>
</dbReference>
<dbReference type="InterPro" id="IPR026022">
    <property type="entry name" value="PhoU_dom"/>
</dbReference>
<dbReference type="InterPro" id="IPR028366">
    <property type="entry name" value="PhoU"/>
</dbReference>
<dbReference type="EMBL" id="FNOF01000003">
    <property type="protein sequence ID" value="SDW37542.1"/>
    <property type="molecule type" value="Genomic_DNA"/>
</dbReference>
<proteinExistence type="predicted"/>
<evidence type="ECO:0000259" key="1">
    <source>
        <dbReference type="Pfam" id="PF01895"/>
    </source>
</evidence>
<dbReference type="AlphaFoldDB" id="A0A1H2T123"/>
<dbReference type="STRING" id="28442.SAMN05443574_1038"/>
<dbReference type="GO" id="GO:0045936">
    <property type="term" value="P:negative regulation of phosphate metabolic process"/>
    <property type="evidence" value="ECO:0007669"/>
    <property type="project" value="InterPro"/>
</dbReference>
<dbReference type="GO" id="GO:0030643">
    <property type="term" value="P:intracellular phosphate ion homeostasis"/>
    <property type="evidence" value="ECO:0007669"/>
    <property type="project" value="InterPro"/>
</dbReference>
<reference evidence="3 4" key="1">
    <citation type="submission" date="2016-10" db="EMBL/GenBank/DDBJ databases">
        <authorList>
            <person name="de Groot N.N."/>
        </authorList>
    </citation>
    <scope>NUCLEOTIDE SEQUENCE [LARGE SCALE GENOMIC DNA]</scope>
    <source>
        <strain evidence="3 4">DSM 3756</strain>
    </source>
</reference>
<feature type="domain" description="PhoU" evidence="1">
    <location>
        <begin position="140"/>
        <end position="225"/>
    </location>
</feature>
<accession>A0A1H2T123</accession>
<dbReference type="RefSeq" id="WP_004514878.1">
    <property type="nucleotide sequence ID" value="NZ_FNOF01000003.1"/>
</dbReference>
<evidence type="ECO:0000313" key="3">
    <source>
        <dbReference type="EMBL" id="SDW37542.1"/>
    </source>
</evidence>
<dbReference type="InterPro" id="IPR007159">
    <property type="entry name" value="SpoVT-AbrB_dom"/>
</dbReference>
<evidence type="ECO:0000259" key="2">
    <source>
        <dbReference type="Pfam" id="PF04014"/>
    </source>
</evidence>
<evidence type="ECO:0000313" key="4">
    <source>
        <dbReference type="Proteomes" id="UP000182573"/>
    </source>
</evidence>
<dbReference type="Proteomes" id="UP000182573">
    <property type="component" value="Unassembled WGS sequence"/>
</dbReference>